<organism evidence="5 6">
    <name type="scientific">Myxozyma melibiosi</name>
    <dbReference type="NCBI Taxonomy" id="54550"/>
    <lineage>
        <taxon>Eukaryota</taxon>
        <taxon>Fungi</taxon>
        <taxon>Dikarya</taxon>
        <taxon>Ascomycota</taxon>
        <taxon>Saccharomycotina</taxon>
        <taxon>Lipomycetes</taxon>
        <taxon>Lipomycetales</taxon>
        <taxon>Lipomycetaceae</taxon>
        <taxon>Myxozyma</taxon>
    </lineage>
</organism>
<keyword evidence="2" id="KW-0472">Membrane</keyword>
<evidence type="ECO:0000256" key="2">
    <source>
        <dbReference type="ARBA" id="ARBA00023136"/>
    </source>
</evidence>
<accession>A0ABR1F115</accession>
<gene>
    <name evidence="5" type="ORF">BZA70DRAFT_240998</name>
</gene>
<keyword evidence="6" id="KW-1185">Reference proteome</keyword>
<dbReference type="PANTHER" id="PTHR12652">
    <property type="entry name" value="PEROXISOMAL BIOGENESIS FACTOR 11"/>
    <property type="match status" value="1"/>
</dbReference>
<dbReference type="GeneID" id="90036033"/>
<dbReference type="InterPro" id="IPR008733">
    <property type="entry name" value="PEX11"/>
</dbReference>
<keyword evidence="3" id="KW-0576">Peroxisome</keyword>
<sequence>MVADAVVYHPSLAHLLRFFDTTIGRDKLMRLVQYFARFYAAFLIRSADAGKIKDADKWRSLMSLFSTSRKIIRVGKPLQHLKAAATAYDNKTADAFLRYAAVGRQLCYAAYLTFDTAILAHSTKLITLRNPQLTQKLYYRLWLAGITFSVASGVYKHVGLNQREAVLSNAAEKDIVAVKKVRAEKKKTSTQFALDVLDSTIPISGLALLPIDDGTVGLAGMLSSVIGAAEQWKVTA</sequence>
<name>A0ABR1F115_9ASCO</name>
<protein>
    <submittedName>
        <fullName evidence="5">Peroxisomal biogenesis factor 11</fullName>
    </submittedName>
</protein>
<proteinExistence type="predicted"/>
<dbReference type="PANTHER" id="PTHR12652:SF50">
    <property type="entry name" value="PEROXIN 11"/>
    <property type="match status" value="1"/>
</dbReference>
<evidence type="ECO:0000256" key="3">
    <source>
        <dbReference type="ARBA" id="ARBA00023140"/>
    </source>
</evidence>
<comment type="subcellular location">
    <subcellularLocation>
        <location evidence="4">Peroxisome membrane</location>
    </subcellularLocation>
</comment>
<evidence type="ECO:0000313" key="6">
    <source>
        <dbReference type="Proteomes" id="UP001498771"/>
    </source>
</evidence>
<evidence type="ECO:0000313" key="5">
    <source>
        <dbReference type="EMBL" id="KAK7203527.1"/>
    </source>
</evidence>
<keyword evidence="1" id="KW-0962">Peroxisome biogenesis</keyword>
<comment type="caution">
    <text evidence="5">The sequence shown here is derived from an EMBL/GenBank/DDBJ whole genome shotgun (WGS) entry which is preliminary data.</text>
</comment>
<evidence type="ECO:0000256" key="4">
    <source>
        <dbReference type="ARBA" id="ARBA00046271"/>
    </source>
</evidence>
<dbReference type="Pfam" id="PF05648">
    <property type="entry name" value="PEX11"/>
    <property type="match status" value="1"/>
</dbReference>
<dbReference type="EMBL" id="JBBJBU010000011">
    <property type="protein sequence ID" value="KAK7203527.1"/>
    <property type="molecule type" value="Genomic_DNA"/>
</dbReference>
<reference evidence="5 6" key="1">
    <citation type="submission" date="2024-03" db="EMBL/GenBank/DDBJ databases">
        <title>Genome-scale model development and genomic sequencing of the oleaginous clade Lipomyces.</title>
        <authorList>
            <consortium name="Lawrence Berkeley National Laboratory"/>
            <person name="Czajka J.J."/>
            <person name="Han Y."/>
            <person name="Kim J."/>
            <person name="Mondo S.J."/>
            <person name="Hofstad B.A."/>
            <person name="Robles A."/>
            <person name="Haridas S."/>
            <person name="Riley R."/>
            <person name="LaButti K."/>
            <person name="Pangilinan J."/>
            <person name="Andreopoulos W."/>
            <person name="Lipzen A."/>
            <person name="Yan J."/>
            <person name="Wang M."/>
            <person name="Ng V."/>
            <person name="Grigoriev I.V."/>
            <person name="Spatafora J.W."/>
            <person name="Magnuson J.K."/>
            <person name="Baker S.E."/>
            <person name="Pomraning K.R."/>
        </authorList>
    </citation>
    <scope>NUCLEOTIDE SEQUENCE [LARGE SCALE GENOMIC DNA]</scope>
    <source>
        <strain evidence="5 6">Phaff 52-87</strain>
    </source>
</reference>
<dbReference type="Proteomes" id="UP001498771">
    <property type="component" value="Unassembled WGS sequence"/>
</dbReference>
<evidence type="ECO:0000256" key="1">
    <source>
        <dbReference type="ARBA" id="ARBA00022593"/>
    </source>
</evidence>
<dbReference type="RefSeq" id="XP_064766560.1">
    <property type="nucleotide sequence ID" value="XM_064910521.1"/>
</dbReference>